<reference evidence="3 4" key="1">
    <citation type="submission" date="2017-03" db="EMBL/GenBank/DDBJ databases">
        <authorList>
            <person name="Afonso C.L."/>
            <person name="Miller P.J."/>
            <person name="Scott M.A."/>
            <person name="Spackman E."/>
            <person name="Goraichik I."/>
            <person name="Dimitrov K.M."/>
            <person name="Suarez D.L."/>
            <person name="Swayne D.E."/>
        </authorList>
    </citation>
    <scope>NUCLEOTIDE SEQUENCE [LARGE SCALE GENOMIC DNA]</scope>
    <source>
        <strain evidence="3 4">CECT 7639</strain>
    </source>
</reference>
<evidence type="ECO:0000256" key="1">
    <source>
        <dbReference type="SAM" id="MobiDB-lite"/>
    </source>
</evidence>
<evidence type="ECO:0000313" key="4">
    <source>
        <dbReference type="Proteomes" id="UP000193077"/>
    </source>
</evidence>
<protein>
    <recommendedName>
        <fullName evidence="5">PepSY domain-containing protein</fullName>
    </recommendedName>
</protein>
<accession>A0A1Y5SKJ0</accession>
<feature type="signal peptide" evidence="2">
    <location>
        <begin position="1"/>
        <end position="21"/>
    </location>
</feature>
<dbReference type="AlphaFoldDB" id="A0A1Y5SKJ0"/>
<dbReference type="Proteomes" id="UP000193077">
    <property type="component" value="Unassembled WGS sequence"/>
</dbReference>
<feature type="chain" id="PRO_5013164780" description="PepSY domain-containing protein" evidence="2">
    <location>
        <begin position="22"/>
        <end position="155"/>
    </location>
</feature>
<proteinExistence type="predicted"/>
<evidence type="ECO:0000313" key="3">
    <source>
        <dbReference type="EMBL" id="SLN42754.1"/>
    </source>
</evidence>
<feature type="region of interest" description="Disordered" evidence="1">
    <location>
        <begin position="77"/>
        <end position="155"/>
    </location>
</feature>
<dbReference type="RefSeq" id="WP_133057642.1">
    <property type="nucleotide sequence ID" value="NZ_FWFO01000001.1"/>
</dbReference>
<evidence type="ECO:0008006" key="5">
    <source>
        <dbReference type="Google" id="ProtNLM"/>
    </source>
</evidence>
<organism evidence="3 4">
    <name type="scientific">Falsiruegeria litorea R37</name>
    <dbReference type="NCBI Taxonomy" id="1200284"/>
    <lineage>
        <taxon>Bacteria</taxon>
        <taxon>Pseudomonadati</taxon>
        <taxon>Pseudomonadota</taxon>
        <taxon>Alphaproteobacteria</taxon>
        <taxon>Rhodobacterales</taxon>
        <taxon>Roseobacteraceae</taxon>
        <taxon>Falsiruegeria</taxon>
    </lineage>
</organism>
<dbReference type="EMBL" id="FWFO01000001">
    <property type="protein sequence ID" value="SLN42754.1"/>
    <property type="molecule type" value="Genomic_DNA"/>
</dbReference>
<feature type="compositionally biased region" description="Gly residues" evidence="1">
    <location>
        <begin position="112"/>
        <end position="155"/>
    </location>
</feature>
<evidence type="ECO:0000256" key="2">
    <source>
        <dbReference type="SAM" id="SignalP"/>
    </source>
</evidence>
<dbReference type="OrthoDB" id="7869758at2"/>
<name>A0A1Y5SKJ0_9RHOB</name>
<gene>
    <name evidence="3" type="ORF">TRL7639_02207</name>
</gene>
<keyword evidence="4" id="KW-1185">Reference proteome</keyword>
<sequence>MPRLTSTVLLMLILSHQPSLAQTPDIAQPMVSRLQTEGYTVTEVSRTWLGRILITATTEGHLREIVLNRTTGEILRDRLFPLRSSDGTTETPPPPSVGTDPQPVPDLYDGDSGPGGPGGRGGPGGSGGPGGTGGSGGQGGPGGSGGQGGGGASQL</sequence>
<keyword evidence="2" id="KW-0732">Signal</keyword>